<keyword evidence="2" id="KW-1185">Reference proteome</keyword>
<accession>A0A3G2R588</accession>
<gene>
    <name evidence="1" type="ORF">D2962_08350</name>
</gene>
<sequence>MNELQELEIKEAEEFMMDEEEGRLGSEHRFKITNLDQVNWALRKLAAYKAKAGEINSLAEAEMERIKSWQDRELKKLEDSKKFFEGLLEEYHRSRIAQNPKEKTISTPYGKLQIKKVPQKWNYDDNKLLEWLKRNRPELIRIKEEPNKQELKKVVQVNGLRVVDPDTGEVVEGIVLEPESEKFIVEVD</sequence>
<reference evidence="1 2" key="1">
    <citation type="submission" date="2018-10" db="EMBL/GenBank/DDBJ databases">
        <authorList>
            <person name="Zhang X."/>
        </authorList>
    </citation>
    <scope>NUCLEOTIDE SEQUENCE [LARGE SCALE GENOMIC DNA]</scope>
    <source>
        <strain evidence="1 2">SK-G1</strain>
    </source>
</reference>
<evidence type="ECO:0000313" key="1">
    <source>
        <dbReference type="EMBL" id="AYO30633.1"/>
    </source>
</evidence>
<dbReference type="Pfam" id="PF07352">
    <property type="entry name" value="Phage_Mu_Gam"/>
    <property type="match status" value="1"/>
</dbReference>
<dbReference type="AlphaFoldDB" id="A0A3G2R588"/>
<dbReference type="InterPro" id="IPR009951">
    <property type="entry name" value="Host-nuc_inhib_Gam"/>
</dbReference>
<organism evidence="1 2">
    <name type="scientific">Biomaibacter acetigenes</name>
    <dbReference type="NCBI Taxonomy" id="2316383"/>
    <lineage>
        <taxon>Bacteria</taxon>
        <taxon>Bacillati</taxon>
        <taxon>Bacillota</taxon>
        <taxon>Clostridia</taxon>
        <taxon>Thermosediminibacterales</taxon>
        <taxon>Tepidanaerobacteraceae</taxon>
        <taxon>Biomaibacter</taxon>
    </lineage>
</organism>
<dbReference type="RefSeq" id="WP_122014723.1">
    <property type="nucleotide sequence ID" value="NZ_CP033169.1"/>
</dbReference>
<dbReference type="EMBL" id="CP033169">
    <property type="protein sequence ID" value="AYO30633.1"/>
    <property type="molecule type" value="Genomic_DNA"/>
</dbReference>
<dbReference type="GO" id="GO:0003690">
    <property type="term" value="F:double-stranded DNA binding"/>
    <property type="evidence" value="ECO:0007669"/>
    <property type="project" value="InterPro"/>
</dbReference>
<dbReference type="GO" id="GO:0042262">
    <property type="term" value="P:DNA protection"/>
    <property type="evidence" value="ECO:0007669"/>
    <property type="project" value="InterPro"/>
</dbReference>
<protein>
    <recommendedName>
        <fullName evidence="3">Host-nuclease inhibitor protein Gam</fullName>
    </recommendedName>
</protein>
<evidence type="ECO:0000313" key="2">
    <source>
        <dbReference type="Proteomes" id="UP000280960"/>
    </source>
</evidence>
<dbReference type="SUPFAM" id="SSF161266">
    <property type="entry name" value="Gam-like"/>
    <property type="match status" value="1"/>
</dbReference>
<name>A0A3G2R588_9FIRM</name>
<evidence type="ECO:0008006" key="3">
    <source>
        <dbReference type="Google" id="ProtNLM"/>
    </source>
</evidence>
<proteinExistence type="predicted"/>
<dbReference type="KEGG" id="bacg:D2962_08350"/>
<dbReference type="Proteomes" id="UP000280960">
    <property type="component" value="Chromosome"/>
</dbReference>